<reference evidence="2" key="1">
    <citation type="submission" date="2020-11" db="EMBL/GenBank/DDBJ databases">
        <title>Novosphingobium aureum sp. nov., a marine bacterium isolated from sediment of a salt flat.</title>
        <authorList>
            <person name="Yoo Y."/>
            <person name="Kim J.-J."/>
        </authorList>
    </citation>
    <scope>NUCLEOTIDE SEQUENCE</scope>
    <source>
        <strain evidence="2">YJ-S2-02</strain>
    </source>
</reference>
<dbReference type="AlphaFoldDB" id="A0A931ML30"/>
<dbReference type="PANTHER" id="PTHR30373">
    <property type="entry name" value="UPF0603 PROTEIN YGCG"/>
    <property type="match status" value="1"/>
</dbReference>
<dbReference type="Gene3D" id="3.10.310.50">
    <property type="match status" value="1"/>
</dbReference>
<feature type="transmembrane region" description="Helical" evidence="1">
    <location>
        <begin position="84"/>
        <end position="106"/>
    </location>
</feature>
<dbReference type="Proteomes" id="UP000617634">
    <property type="component" value="Unassembled WGS sequence"/>
</dbReference>
<evidence type="ECO:0000313" key="3">
    <source>
        <dbReference type="Proteomes" id="UP000617634"/>
    </source>
</evidence>
<feature type="transmembrane region" description="Helical" evidence="1">
    <location>
        <begin position="45"/>
        <end position="64"/>
    </location>
</feature>
<keyword evidence="1" id="KW-1133">Transmembrane helix</keyword>
<keyword evidence="3" id="KW-1185">Reference proteome</keyword>
<comment type="caution">
    <text evidence="2">The sequence shown here is derived from an EMBL/GenBank/DDBJ whole genome shotgun (WGS) entry which is preliminary data.</text>
</comment>
<dbReference type="PANTHER" id="PTHR30373:SF8">
    <property type="entry name" value="BLL7265 PROTEIN"/>
    <property type="match status" value="1"/>
</dbReference>
<accession>A0A931ML30</accession>
<keyword evidence="1" id="KW-0812">Transmembrane</keyword>
<evidence type="ECO:0008006" key="4">
    <source>
        <dbReference type="Google" id="ProtNLM"/>
    </source>
</evidence>
<dbReference type="EMBL" id="JADZGI010000001">
    <property type="protein sequence ID" value="MBH0112631.1"/>
    <property type="molecule type" value="Genomic_DNA"/>
</dbReference>
<name>A0A931ML30_9SPHN</name>
<organism evidence="2 3">
    <name type="scientific">Novosphingobium aureum</name>
    <dbReference type="NCBI Taxonomy" id="2792964"/>
    <lineage>
        <taxon>Bacteria</taxon>
        <taxon>Pseudomonadati</taxon>
        <taxon>Pseudomonadota</taxon>
        <taxon>Alphaproteobacteria</taxon>
        <taxon>Sphingomonadales</taxon>
        <taxon>Sphingomonadaceae</taxon>
        <taxon>Novosphingobium</taxon>
    </lineage>
</organism>
<gene>
    <name evidence="2" type="ORF">I5E68_06650</name>
</gene>
<sequence length="228" mass="24779">MANPPTYLSAADHERISEAVAQAELQSAGEIVTILADRSDGYTDVALTWSAAASLLVLCAMAAFPDFYMGLYDSLLADWGHEWTPRAIIALAGGLAALKFMGVYLAQLWQPLRFALIPGAVKTARVHERARRAFRIGAEQRTVGRTGVLIYLSMREHRAEIVADQAIATRVDPEVWGDAMAALLGHVREGRVAEGMCAAVLKVGAIVAPHFPRADDEINELPDRMIEV</sequence>
<evidence type="ECO:0000313" key="2">
    <source>
        <dbReference type="EMBL" id="MBH0112631.1"/>
    </source>
</evidence>
<protein>
    <recommendedName>
        <fullName evidence="4">TPM domain-containing protein</fullName>
    </recommendedName>
</protein>
<evidence type="ECO:0000256" key="1">
    <source>
        <dbReference type="SAM" id="Phobius"/>
    </source>
</evidence>
<proteinExistence type="predicted"/>
<dbReference type="RefSeq" id="WP_197162281.1">
    <property type="nucleotide sequence ID" value="NZ_JADZGI010000001.1"/>
</dbReference>
<keyword evidence="1" id="KW-0472">Membrane</keyword>